<reference evidence="2" key="1">
    <citation type="submission" date="2020-01" db="EMBL/GenBank/DDBJ databases">
        <authorList>
            <person name="Mishra B."/>
        </authorList>
    </citation>
    <scope>NUCLEOTIDE SEQUENCE [LARGE SCALE GENOMIC DNA]</scope>
</reference>
<dbReference type="AlphaFoldDB" id="A0A6D2JBL5"/>
<feature type="chain" id="PRO_5025675792" description="Secreted protein" evidence="1">
    <location>
        <begin position="22"/>
        <end position="99"/>
    </location>
</feature>
<proteinExistence type="predicted"/>
<sequence length="99" mass="10284">MKVSAVVAVTLVMTLAPAVHVAKTGYCHQLLKKIVGVLMVKALAMEIDLEAAQVKVTVVVAEMLVTVVAIVPEYLEHPLEAAAAVAVVGEGHFAVIGQA</sequence>
<evidence type="ECO:0008006" key="4">
    <source>
        <dbReference type="Google" id="ProtNLM"/>
    </source>
</evidence>
<gene>
    <name evidence="2" type="ORF">MERR_LOCUS27870</name>
</gene>
<dbReference type="Proteomes" id="UP000467841">
    <property type="component" value="Unassembled WGS sequence"/>
</dbReference>
<comment type="caution">
    <text evidence="2">The sequence shown here is derived from an EMBL/GenBank/DDBJ whole genome shotgun (WGS) entry which is preliminary data.</text>
</comment>
<organism evidence="2 3">
    <name type="scientific">Microthlaspi erraticum</name>
    <dbReference type="NCBI Taxonomy" id="1685480"/>
    <lineage>
        <taxon>Eukaryota</taxon>
        <taxon>Viridiplantae</taxon>
        <taxon>Streptophyta</taxon>
        <taxon>Embryophyta</taxon>
        <taxon>Tracheophyta</taxon>
        <taxon>Spermatophyta</taxon>
        <taxon>Magnoliopsida</taxon>
        <taxon>eudicotyledons</taxon>
        <taxon>Gunneridae</taxon>
        <taxon>Pentapetalae</taxon>
        <taxon>rosids</taxon>
        <taxon>malvids</taxon>
        <taxon>Brassicales</taxon>
        <taxon>Brassicaceae</taxon>
        <taxon>Coluteocarpeae</taxon>
        <taxon>Microthlaspi</taxon>
    </lineage>
</organism>
<accession>A0A6D2JBL5</accession>
<evidence type="ECO:0000313" key="3">
    <source>
        <dbReference type="Proteomes" id="UP000467841"/>
    </source>
</evidence>
<protein>
    <recommendedName>
        <fullName evidence="4">Secreted protein</fullName>
    </recommendedName>
</protein>
<keyword evidence="3" id="KW-1185">Reference proteome</keyword>
<evidence type="ECO:0000313" key="2">
    <source>
        <dbReference type="EMBL" id="CAA7040635.1"/>
    </source>
</evidence>
<keyword evidence="1" id="KW-0732">Signal</keyword>
<name>A0A6D2JBL5_9BRAS</name>
<feature type="signal peptide" evidence="1">
    <location>
        <begin position="1"/>
        <end position="21"/>
    </location>
</feature>
<dbReference type="EMBL" id="CACVBM020001230">
    <property type="protein sequence ID" value="CAA7040635.1"/>
    <property type="molecule type" value="Genomic_DNA"/>
</dbReference>
<evidence type="ECO:0000256" key="1">
    <source>
        <dbReference type="SAM" id="SignalP"/>
    </source>
</evidence>